<feature type="transmembrane region" description="Helical" evidence="7">
    <location>
        <begin position="59"/>
        <end position="84"/>
    </location>
</feature>
<dbReference type="RefSeq" id="WP_128694688.1">
    <property type="nucleotide sequence ID" value="NZ_LHQS01000003.1"/>
</dbReference>
<name>A0A498GYJ4_9EURY</name>
<feature type="transmembrane region" description="Helical" evidence="7">
    <location>
        <begin position="250"/>
        <end position="267"/>
    </location>
</feature>
<evidence type="ECO:0000259" key="8">
    <source>
        <dbReference type="Pfam" id="PF03600"/>
    </source>
</evidence>
<feature type="transmembrane region" description="Helical" evidence="7">
    <location>
        <begin position="220"/>
        <end position="244"/>
    </location>
</feature>
<evidence type="ECO:0000256" key="5">
    <source>
        <dbReference type="ARBA" id="ARBA00022989"/>
    </source>
</evidence>
<feature type="transmembrane region" description="Helical" evidence="7">
    <location>
        <begin position="173"/>
        <end position="199"/>
    </location>
</feature>
<evidence type="ECO:0000256" key="4">
    <source>
        <dbReference type="ARBA" id="ARBA00022692"/>
    </source>
</evidence>
<feature type="transmembrane region" description="Helical" evidence="7">
    <location>
        <begin position="317"/>
        <end position="341"/>
    </location>
</feature>
<evidence type="ECO:0000256" key="6">
    <source>
        <dbReference type="ARBA" id="ARBA00023136"/>
    </source>
</evidence>
<feature type="transmembrane region" description="Helical" evidence="7">
    <location>
        <begin position="395"/>
        <end position="414"/>
    </location>
</feature>
<sequence>MGSLIPIIILVCVLLLIAVRKVGGIHLRIWQIMVAGALAVLILGQISPAAALASINIEIMLFLFGMFVIGEALLRSGYLFHLAHGIFRRARSPRRLILLVIVASGALSALLMNDTLAIIATPLMLYYSTRFGISEKVLLLALAFGITTGSVASPTGNPQNLLIALGGDVANPFITFFVSLAVPTLLCLMMAYLLLIVRYGGELRDMPLVFVREEISDTRLALLSRISLLLLGAMIGIKVLSVLLGTGPDLPLTYIALIGALPVLVGSKRRLEVVKSIDWTTLVFFAALFILMGSVWQSGIFEPLVTEAPVDFTSIPVILASGVLVSQLVSNVPFVALYLPLLTHAGSSTAQMMALAAGSTIAGNMLIMGAASNVIIIQNAEKQGATLTFREFAEVGVPLTVLQAILYWVFLAVIPW</sequence>
<keyword evidence="5 7" id="KW-1133">Transmembrane helix</keyword>
<evidence type="ECO:0000256" key="7">
    <source>
        <dbReference type="SAM" id="Phobius"/>
    </source>
</evidence>
<dbReference type="PANTHER" id="PTHR43302">
    <property type="entry name" value="TRANSPORTER ARSB-RELATED"/>
    <property type="match status" value="1"/>
</dbReference>
<keyword evidence="10" id="KW-1185">Reference proteome</keyword>
<evidence type="ECO:0000313" key="10">
    <source>
        <dbReference type="Proteomes" id="UP000290932"/>
    </source>
</evidence>
<dbReference type="PANTHER" id="PTHR43302:SF5">
    <property type="entry name" value="TRANSPORTER ARSB-RELATED"/>
    <property type="match status" value="1"/>
</dbReference>
<organism evidence="9 10">
    <name type="scientific">Methanoculleus taiwanensis</name>
    <dbReference type="NCBI Taxonomy" id="1550565"/>
    <lineage>
        <taxon>Archaea</taxon>
        <taxon>Methanobacteriati</taxon>
        <taxon>Methanobacteriota</taxon>
        <taxon>Stenosarchaea group</taxon>
        <taxon>Methanomicrobia</taxon>
        <taxon>Methanomicrobiales</taxon>
        <taxon>Methanomicrobiaceae</taxon>
        <taxon>Methanoculleus</taxon>
    </lineage>
</organism>
<feature type="domain" description="Citrate transporter-like" evidence="8">
    <location>
        <begin position="15"/>
        <end position="346"/>
    </location>
</feature>
<feature type="transmembrane region" description="Helical" evidence="7">
    <location>
        <begin position="353"/>
        <end position="375"/>
    </location>
</feature>
<gene>
    <name evidence="9" type="ORF">ABH15_12285</name>
</gene>
<comment type="subcellular location">
    <subcellularLocation>
        <location evidence="1">Cell membrane</location>
        <topology evidence="1">Multi-pass membrane protein</topology>
    </subcellularLocation>
</comment>
<dbReference type="AlphaFoldDB" id="A0A498GYJ4"/>
<dbReference type="OrthoDB" id="86089at2157"/>
<feature type="transmembrane region" description="Helical" evidence="7">
    <location>
        <begin position="96"/>
        <end position="125"/>
    </location>
</feature>
<dbReference type="Pfam" id="PF03600">
    <property type="entry name" value="CitMHS"/>
    <property type="match status" value="1"/>
</dbReference>
<dbReference type="InterPro" id="IPR004680">
    <property type="entry name" value="Cit_transptr-like_dom"/>
</dbReference>
<evidence type="ECO:0000256" key="1">
    <source>
        <dbReference type="ARBA" id="ARBA00004651"/>
    </source>
</evidence>
<accession>A0A498GYJ4</accession>
<dbReference type="EMBL" id="LHQS01000003">
    <property type="protein sequence ID" value="RXE55493.1"/>
    <property type="molecule type" value="Genomic_DNA"/>
</dbReference>
<keyword evidence="4 7" id="KW-0812">Transmembrane</keyword>
<evidence type="ECO:0000313" key="9">
    <source>
        <dbReference type="EMBL" id="RXE55493.1"/>
    </source>
</evidence>
<dbReference type="GO" id="GO:0005886">
    <property type="term" value="C:plasma membrane"/>
    <property type="evidence" value="ECO:0007669"/>
    <property type="project" value="UniProtKB-SubCell"/>
</dbReference>
<keyword evidence="6 7" id="KW-0472">Membrane</keyword>
<feature type="transmembrane region" description="Helical" evidence="7">
    <location>
        <begin position="30"/>
        <end position="52"/>
    </location>
</feature>
<protein>
    <submittedName>
        <fullName evidence="9">Arsenite permease</fullName>
    </submittedName>
</protein>
<reference evidence="9 10" key="1">
    <citation type="journal article" date="2015" name="Int. J. Syst. Evol. Microbiol.">
        <title>Methanoculleus taiwanensis sp. nov., a methanogen isolated from deep marine sediment at the deformation front area near Taiwan.</title>
        <authorList>
            <person name="Weng C.Y."/>
            <person name="Chen S.C."/>
            <person name="Lai M.C."/>
            <person name="Wu S.Y."/>
            <person name="Lin S."/>
            <person name="Yang T.F."/>
            <person name="Chen P.C."/>
        </authorList>
    </citation>
    <scope>NUCLEOTIDE SEQUENCE [LARGE SCALE GENOMIC DNA]</scope>
    <source>
        <strain evidence="9 10">CYW4</strain>
    </source>
</reference>
<keyword evidence="3" id="KW-1003">Cell membrane</keyword>
<dbReference type="Proteomes" id="UP000290932">
    <property type="component" value="Unassembled WGS sequence"/>
</dbReference>
<keyword evidence="2" id="KW-0813">Transport</keyword>
<dbReference type="GO" id="GO:0055085">
    <property type="term" value="P:transmembrane transport"/>
    <property type="evidence" value="ECO:0007669"/>
    <property type="project" value="InterPro"/>
</dbReference>
<evidence type="ECO:0000256" key="2">
    <source>
        <dbReference type="ARBA" id="ARBA00022448"/>
    </source>
</evidence>
<comment type="caution">
    <text evidence="9">The sequence shown here is derived from an EMBL/GenBank/DDBJ whole genome shotgun (WGS) entry which is preliminary data.</text>
</comment>
<proteinExistence type="predicted"/>
<feature type="transmembrane region" description="Helical" evidence="7">
    <location>
        <begin position="279"/>
        <end position="297"/>
    </location>
</feature>
<evidence type="ECO:0000256" key="3">
    <source>
        <dbReference type="ARBA" id="ARBA00022475"/>
    </source>
</evidence>